<dbReference type="RefSeq" id="WP_244740590.1">
    <property type="nucleotide sequence ID" value="NZ_CP095071.1"/>
</dbReference>
<evidence type="ECO:0000259" key="1">
    <source>
        <dbReference type="Pfam" id="PF01878"/>
    </source>
</evidence>
<feature type="domain" description="EVE" evidence="1">
    <location>
        <begin position="2"/>
        <end position="143"/>
    </location>
</feature>
<keyword evidence="3" id="KW-1185">Reference proteome</keyword>
<gene>
    <name evidence="2" type="ORF">MUN87_12570</name>
</gene>
<sequence>MNYWIFQGNPKRFFIDEDRFPDIHNINEYVESGKVIDWSVRQKHHEPEMGVGDKIFIWRSDGGEKGTGGIIAHGEIVKAPYETDSPYPKVDLKIDKARLNEESGIILRHHLKALPEMGNLLIMRLAQLTNYKITEEEYQLLLAYWNSPELLHNKVNKSKLELYLEFYKNNVEHFETDFEYIHKSYQYFSDFRDPSFISSMEWSDFQKIGEHVNAYRMAIARSRALGNMNAPIDKYRESFVYLLHGEDQAPIEKRIDQFLNNPEYKLFGIGINAVSEILGCVFPEKYCFYNQRDRVALENVLEINPDYQRGDSLGVRYIKFQKTIQEHNVANFYLEIIGKQTDLPLLFEVDQFFSFIYENVQGAQGEEDELESEINYWTIAAGENGVLWPKFKEDNQISIGWRELGNLMDYNTENEIKNELKKIYEYEHQPHNDALANYQFAHEIKEGDLVYVKYGTSKILGLARITSPYKYSESNGEHYSYRDVE</sequence>
<proteinExistence type="predicted"/>
<dbReference type="Proteomes" id="UP000831537">
    <property type="component" value="Chromosome"/>
</dbReference>
<dbReference type="Pfam" id="PF01878">
    <property type="entry name" value="EVE"/>
    <property type="match status" value="1"/>
</dbReference>
<dbReference type="InterPro" id="IPR015947">
    <property type="entry name" value="PUA-like_sf"/>
</dbReference>
<dbReference type="EMBL" id="CP095071">
    <property type="protein sequence ID" value="UOQ83589.1"/>
    <property type="molecule type" value="Genomic_DNA"/>
</dbReference>
<evidence type="ECO:0000313" key="2">
    <source>
        <dbReference type="EMBL" id="UOQ83589.1"/>
    </source>
</evidence>
<protein>
    <submittedName>
        <fullName evidence="2">EVE domain-containing protein</fullName>
    </submittedName>
</protein>
<name>A0ABY4GHA0_9BACI</name>
<reference evidence="2 3" key="1">
    <citation type="submission" date="2022-04" db="EMBL/GenBank/DDBJ databases">
        <title>Gracilibacillus sp. isolated from saltern.</title>
        <authorList>
            <person name="Won M."/>
            <person name="Lee C.-M."/>
            <person name="Woen H.-Y."/>
            <person name="Kwon S.-W."/>
        </authorList>
    </citation>
    <scope>NUCLEOTIDE SEQUENCE [LARGE SCALE GENOMIC DNA]</scope>
    <source>
        <strain evidence="2 3">SSPM10-3</strain>
    </source>
</reference>
<accession>A0ABY4GHA0</accession>
<evidence type="ECO:0000313" key="3">
    <source>
        <dbReference type="Proteomes" id="UP000831537"/>
    </source>
</evidence>
<dbReference type="InterPro" id="IPR002740">
    <property type="entry name" value="EVE_domain"/>
</dbReference>
<dbReference type="SUPFAM" id="SSF88697">
    <property type="entry name" value="PUA domain-like"/>
    <property type="match status" value="1"/>
</dbReference>
<dbReference type="Gene3D" id="3.10.590.10">
    <property type="entry name" value="ph1033 like domains"/>
    <property type="match status" value="1"/>
</dbReference>
<organism evidence="2 3">
    <name type="scientific">Gracilibacillus salinarum</name>
    <dbReference type="NCBI Taxonomy" id="2932255"/>
    <lineage>
        <taxon>Bacteria</taxon>
        <taxon>Bacillati</taxon>
        <taxon>Bacillota</taxon>
        <taxon>Bacilli</taxon>
        <taxon>Bacillales</taxon>
        <taxon>Bacillaceae</taxon>
        <taxon>Gracilibacillus</taxon>
    </lineage>
</organism>